<gene>
    <name evidence="1" type="primary">4L372XY_190</name>
</gene>
<accession>A0A5B9N7V0</accession>
<dbReference type="RefSeq" id="YP_009846989.1">
    <property type="nucleotide sequence ID" value="NC_048772.1"/>
</dbReference>
<keyword evidence="2" id="KW-1185">Reference proteome</keyword>
<proteinExistence type="predicted"/>
<name>A0A5B9N7V0_9CAUD</name>
<evidence type="ECO:0000313" key="2">
    <source>
        <dbReference type="Proteomes" id="UP000325103"/>
    </source>
</evidence>
<protein>
    <submittedName>
        <fullName evidence="1">Uncharacterized protein</fullName>
    </submittedName>
</protein>
<dbReference type="EMBL" id="MK813941">
    <property type="protein sequence ID" value="QEG08905.1"/>
    <property type="molecule type" value="Genomic_DNA"/>
</dbReference>
<sequence length="72" mass="8655">MNKNKIYIDVKRTQTIRVEISEEEGWDIPDDMVDFAEFYADIKNDSYSFAKDANWDKPDTEDYEVLKVWIKK</sequence>
<organism evidence="1 2">
    <name type="scientific">Aeromonas phage 4L372XY</name>
    <dbReference type="NCBI Taxonomy" id="2588520"/>
    <lineage>
        <taxon>Viruses</taxon>
        <taxon>Duplodnaviria</taxon>
        <taxon>Heunggongvirae</taxon>
        <taxon>Uroviricota</taxon>
        <taxon>Caudoviricetes</taxon>
        <taxon>Plateaulakevirus</taxon>
        <taxon>Plateaulakevirus pv4L372XY</taxon>
    </lineage>
</organism>
<reference evidence="1 2" key="1">
    <citation type="submission" date="2019-04" db="EMBL/GenBank/DDBJ databases">
        <title>Nine Novel Phages from a Plateau Lake in Southwest China Provide Insights into Aeromonas Phage Diversity.</title>
        <authorList>
            <person name="Xiao W."/>
            <person name="Bai M."/>
            <person name="Wang Y."/>
            <person name="Cui X."/>
        </authorList>
    </citation>
    <scope>NUCLEOTIDE SEQUENCE [LARGE SCALE GENOMIC DNA]</scope>
</reference>
<dbReference type="Proteomes" id="UP000325103">
    <property type="component" value="Segment"/>
</dbReference>
<dbReference type="GeneID" id="55617361"/>
<evidence type="ECO:0000313" key="1">
    <source>
        <dbReference type="EMBL" id="QEG08905.1"/>
    </source>
</evidence>
<dbReference type="KEGG" id="vg:55617361"/>